<dbReference type="AlphaFoldDB" id="G0UPB7"/>
<proteinExistence type="predicted"/>
<dbReference type="VEuPathDB" id="TriTrypDB:TcIL3000_7_270"/>
<keyword evidence="2" id="KW-0342">GTP-binding</keyword>
<reference evidence="7" key="1">
    <citation type="journal article" date="2012" name="Proc. Natl. Acad. Sci. U.S.A.">
        <title>Antigenic diversity is generated by distinct evolutionary mechanisms in African trypanosome species.</title>
        <authorList>
            <person name="Jackson A.P."/>
            <person name="Berry A."/>
            <person name="Aslett M."/>
            <person name="Allison H.C."/>
            <person name="Burton P."/>
            <person name="Vavrova-Anderson J."/>
            <person name="Brown R."/>
            <person name="Browne H."/>
            <person name="Corton N."/>
            <person name="Hauser H."/>
            <person name="Gamble J."/>
            <person name="Gilderthorp R."/>
            <person name="Marcello L."/>
            <person name="McQuillan J."/>
            <person name="Otto T.D."/>
            <person name="Quail M.A."/>
            <person name="Sanders M.J."/>
            <person name="van Tonder A."/>
            <person name="Ginger M.L."/>
            <person name="Field M.C."/>
            <person name="Barry J.D."/>
            <person name="Hertz-Fowler C."/>
            <person name="Berriman M."/>
        </authorList>
    </citation>
    <scope>NUCLEOTIDE SEQUENCE</scope>
    <source>
        <strain evidence="7">IL3000</strain>
    </source>
</reference>
<dbReference type="Gene3D" id="3.40.50.300">
    <property type="entry name" value="P-loop containing nucleotide triphosphate hydrolases"/>
    <property type="match status" value="2"/>
</dbReference>
<dbReference type="Pfam" id="PF01926">
    <property type="entry name" value="MMR_HSR1"/>
    <property type="match status" value="1"/>
</dbReference>
<dbReference type="InterPro" id="IPR006073">
    <property type="entry name" value="GTP-bd"/>
</dbReference>
<dbReference type="PANTHER" id="PTHR45709">
    <property type="entry name" value="LARGE SUBUNIT GTPASE 1 HOMOLOG-RELATED"/>
    <property type="match status" value="1"/>
</dbReference>
<evidence type="ECO:0000256" key="4">
    <source>
        <dbReference type="ARBA" id="ARBA00039902"/>
    </source>
</evidence>
<feature type="region of interest" description="Disordered" evidence="5">
    <location>
        <begin position="467"/>
        <end position="490"/>
    </location>
</feature>
<feature type="compositionally biased region" description="Basic and acidic residues" evidence="5">
    <location>
        <begin position="367"/>
        <end position="376"/>
    </location>
</feature>
<organism evidence="7">
    <name type="scientific">Trypanosoma congolense (strain IL3000)</name>
    <dbReference type="NCBI Taxonomy" id="1068625"/>
    <lineage>
        <taxon>Eukaryota</taxon>
        <taxon>Discoba</taxon>
        <taxon>Euglenozoa</taxon>
        <taxon>Kinetoplastea</taxon>
        <taxon>Metakinetoplastina</taxon>
        <taxon>Trypanosomatida</taxon>
        <taxon>Trypanosomatidae</taxon>
        <taxon>Trypanosoma</taxon>
        <taxon>Nannomonas</taxon>
    </lineage>
</organism>
<protein>
    <recommendedName>
        <fullName evidence="4">Guanine nucleotide-binding protein-like 1</fullName>
    </recommendedName>
</protein>
<feature type="compositionally biased region" description="Basic and acidic residues" evidence="5">
    <location>
        <begin position="12"/>
        <end position="36"/>
    </location>
</feature>
<feature type="region of interest" description="Disordered" evidence="5">
    <location>
        <begin position="352"/>
        <end position="411"/>
    </location>
</feature>
<feature type="compositionally biased region" description="Basic and acidic residues" evidence="5">
    <location>
        <begin position="467"/>
        <end position="482"/>
    </location>
</feature>
<evidence type="ECO:0000256" key="1">
    <source>
        <dbReference type="ARBA" id="ARBA00022741"/>
    </source>
</evidence>
<comment type="function">
    <text evidence="3">Possible regulatory or functional link with the histocompatibility cluster.</text>
</comment>
<keyword evidence="1" id="KW-0547">Nucleotide-binding</keyword>
<dbReference type="InterPro" id="IPR043358">
    <property type="entry name" value="GNL1-like"/>
</dbReference>
<sequence length="705" mass="78889">MPPFSGKQKKKQLQEKRQRKQEQRKRLDEKEGHDDDLFGQNDLQAHPREGSSDRGQTSDTQRGREEYKYGADHAGIRSVFLKETADEIAERKKRTFECLKNRNFMGPDGIPFGKWFDAPGPAAPALMPFSVEIPTRGWALRNSSALKTAITGKISGIGESGSDDDSSEEKEGDAYDSSENPDINAQEEERFRNYLHAVDNYPLPEAMRKMQISSYERNIDVWRQLWRTVEQSHVVVLVTDARYPIVHLPISLLYYVVRECRKACVIVLNKADLIPRHILDKWISFLQSYFVSTGVLPASVEEATATGVVREIPLIPFTALPSEETAFGTEQNCNAAKRRKKKNRRNKLYEQLRTGKLQVSSDDDDADGTRDERGSDTSDDDDDERGGLCGAVDTSAKTSVSKSSRGKDDGFYAATENFKGMRKAERELQQGRRDHKELQIVSNMITSLLKQCRDIGLSRQGISRETGDKATHCDVPMESRGEEENDGGDEPWVNVGFVGYPNVGKSSLLNCIRGTKVVSVSSTAGHTKHLQTIPIPSEHVVLIDSPGLAFPVFGLPRPLQAVFGTHQIAQTRDPQSGVAYLATHLHLERLYGLRRSCDYDDDASGKNNCPYGAPNAWSPYEICESYAKKKGYFVKRGKGALDIHRGAIELLQEAFEGRIVLFLAPPEVSWLQSAAFLEEVRPYLLLRAAPLVNFARNSSVETSEQ</sequence>
<name>G0UPB7_TRYCI</name>
<dbReference type="GO" id="GO:0005525">
    <property type="term" value="F:GTP binding"/>
    <property type="evidence" value="ECO:0007669"/>
    <property type="project" value="UniProtKB-KW"/>
</dbReference>
<dbReference type="InterPro" id="IPR027417">
    <property type="entry name" value="P-loop_NTPase"/>
</dbReference>
<evidence type="ECO:0000259" key="6">
    <source>
        <dbReference type="Pfam" id="PF01926"/>
    </source>
</evidence>
<accession>G0UPB7</accession>
<dbReference type="GO" id="GO:0003924">
    <property type="term" value="F:GTPase activity"/>
    <property type="evidence" value="ECO:0007669"/>
    <property type="project" value="InterPro"/>
</dbReference>
<dbReference type="PANTHER" id="PTHR45709:SF3">
    <property type="entry name" value="GUANINE NUCLEOTIDE-BINDING PROTEIN-LIKE 1"/>
    <property type="match status" value="1"/>
</dbReference>
<evidence type="ECO:0000256" key="5">
    <source>
        <dbReference type="SAM" id="MobiDB-lite"/>
    </source>
</evidence>
<evidence type="ECO:0000256" key="2">
    <source>
        <dbReference type="ARBA" id="ARBA00023134"/>
    </source>
</evidence>
<evidence type="ECO:0000256" key="3">
    <source>
        <dbReference type="ARBA" id="ARBA00037770"/>
    </source>
</evidence>
<dbReference type="EMBL" id="HE575320">
    <property type="protein sequence ID" value="CCC91228.1"/>
    <property type="molecule type" value="Genomic_DNA"/>
</dbReference>
<dbReference type="SUPFAM" id="SSF52540">
    <property type="entry name" value="P-loop containing nucleoside triphosphate hydrolases"/>
    <property type="match status" value="1"/>
</dbReference>
<feature type="region of interest" description="Disordered" evidence="5">
    <location>
        <begin position="154"/>
        <end position="183"/>
    </location>
</feature>
<feature type="region of interest" description="Disordered" evidence="5">
    <location>
        <begin position="1"/>
        <end position="70"/>
    </location>
</feature>
<feature type="compositionally biased region" description="Acidic residues" evidence="5">
    <location>
        <begin position="161"/>
        <end position="176"/>
    </location>
</feature>
<evidence type="ECO:0000313" key="7">
    <source>
        <dbReference type="EMBL" id="CCC91228.1"/>
    </source>
</evidence>
<feature type="domain" description="G" evidence="6">
    <location>
        <begin position="494"/>
        <end position="551"/>
    </location>
</feature>
<gene>
    <name evidence="7" type="ORF">TCIL3000_7_270</name>
</gene>
<feature type="compositionally biased region" description="Basic and acidic residues" evidence="5">
    <location>
        <begin position="61"/>
        <end position="70"/>
    </location>
</feature>